<accession>A0A1M5I6M8</accession>
<dbReference type="Proteomes" id="UP000184485">
    <property type="component" value="Unassembled WGS sequence"/>
</dbReference>
<evidence type="ECO:0000313" key="3">
    <source>
        <dbReference type="Proteomes" id="UP000184485"/>
    </source>
</evidence>
<dbReference type="SUPFAM" id="SSF48452">
    <property type="entry name" value="TPR-like"/>
    <property type="match status" value="2"/>
</dbReference>
<reference evidence="2 3" key="1">
    <citation type="submission" date="2016-11" db="EMBL/GenBank/DDBJ databases">
        <authorList>
            <person name="Jaros S."/>
            <person name="Januszkiewicz K."/>
            <person name="Wedrychowicz H."/>
        </authorList>
    </citation>
    <scope>NUCLEOTIDE SEQUENCE [LARGE SCALE GENOMIC DNA]</scope>
    <source>
        <strain evidence="2 3">DSM 19436</strain>
    </source>
</reference>
<dbReference type="InterPro" id="IPR005158">
    <property type="entry name" value="BTAD"/>
</dbReference>
<dbReference type="Gene3D" id="1.10.10.10">
    <property type="entry name" value="Winged helix-like DNA-binding domain superfamily/Winged helix DNA-binding domain"/>
    <property type="match status" value="1"/>
</dbReference>
<protein>
    <submittedName>
        <fullName evidence="2">DNA-binding transcriptional activator of the SARP family</fullName>
    </submittedName>
</protein>
<dbReference type="Gene3D" id="1.25.40.10">
    <property type="entry name" value="Tetratricopeptide repeat domain"/>
    <property type="match status" value="2"/>
</dbReference>
<dbReference type="InterPro" id="IPR051677">
    <property type="entry name" value="AfsR-DnrI-RedD_regulator"/>
</dbReference>
<dbReference type="InterPro" id="IPR016032">
    <property type="entry name" value="Sig_transdc_resp-reg_C-effctor"/>
</dbReference>
<dbReference type="Pfam" id="PF03704">
    <property type="entry name" value="BTAD"/>
    <property type="match status" value="1"/>
</dbReference>
<dbReference type="GO" id="GO:0006355">
    <property type="term" value="P:regulation of DNA-templated transcription"/>
    <property type="evidence" value="ECO:0007669"/>
    <property type="project" value="InterPro"/>
</dbReference>
<dbReference type="EMBL" id="FQUP01000004">
    <property type="protein sequence ID" value="SHG24008.1"/>
    <property type="molecule type" value="Genomic_DNA"/>
</dbReference>
<evidence type="ECO:0000259" key="1">
    <source>
        <dbReference type="SMART" id="SM01043"/>
    </source>
</evidence>
<organism evidence="2 3">
    <name type="scientific">Kaistia soli DSM 19436</name>
    <dbReference type="NCBI Taxonomy" id="1122133"/>
    <lineage>
        <taxon>Bacteria</taxon>
        <taxon>Pseudomonadati</taxon>
        <taxon>Pseudomonadota</taxon>
        <taxon>Alphaproteobacteria</taxon>
        <taxon>Hyphomicrobiales</taxon>
        <taxon>Kaistiaceae</taxon>
        <taxon>Kaistia</taxon>
    </lineage>
</organism>
<dbReference type="STRING" id="1122133.SAMN02745157_3772"/>
<dbReference type="PANTHER" id="PTHR35807">
    <property type="entry name" value="TRANSCRIPTIONAL REGULATOR REDD-RELATED"/>
    <property type="match status" value="1"/>
</dbReference>
<keyword evidence="2" id="KW-0238">DNA-binding</keyword>
<keyword evidence="3" id="KW-1185">Reference proteome</keyword>
<name>A0A1M5I6M8_9HYPH</name>
<dbReference type="AlphaFoldDB" id="A0A1M5I6M8"/>
<feature type="domain" description="Bacterial transcriptional activator" evidence="1">
    <location>
        <begin position="102"/>
        <end position="226"/>
    </location>
</feature>
<proteinExistence type="predicted"/>
<dbReference type="SMART" id="SM01043">
    <property type="entry name" value="BTAD"/>
    <property type="match status" value="1"/>
</dbReference>
<dbReference type="SUPFAM" id="SSF46894">
    <property type="entry name" value="C-terminal effector domain of the bipartite response regulators"/>
    <property type="match status" value="1"/>
</dbReference>
<gene>
    <name evidence="2" type="ORF">SAMN02745157_3772</name>
</gene>
<evidence type="ECO:0000313" key="2">
    <source>
        <dbReference type="EMBL" id="SHG24008.1"/>
    </source>
</evidence>
<dbReference type="GO" id="GO:0003677">
    <property type="term" value="F:DNA binding"/>
    <property type="evidence" value="ECO:0007669"/>
    <property type="project" value="UniProtKB-KW"/>
</dbReference>
<sequence length="574" mass="62827">MVQLVIHLLGRFAVRVGGEEVPPIAWKRDRAAAIVKLLAISPQHRIHREQIMEAFWPDQDAELAGANLRKAIHFARRAMGAHDLIAVNKEIVAFADEVDLVTDLERFEAAAKRALRSGDPAECEAAADLNSGVLLPDDRFLEWLDAPRERLQQLNRSVLRTGRLWHRLIALDPTDEEAQRALMQAALDAGNRGEAIRQFDQLRERLHAELGVGPSKASIELYERALALSGVEPALPAERIRASIAWALVHLQSGEFDKAAELARETRAQAFDSGLAREVGEAGAVLGLTAHMQGRWPQLFRSEFTEWVRSRDDFVPSVFDGHLCLAEFCLCDAKGHAAIAASARELMCVAEEADSIAGRALAGLILGEIARCAGDLDAAEKHLTEAERLHVGANALSGRVLVLERLAEIALARGQKWQAGRLIQRALGDAAQSWLSNHLLLRLQALAVRAATTPEKVEEAILTGDRLLTPGACQPCSMALRIASTVALTQAGKLEQVDRRLNEAERIAGMWQGGPWAAALWEARGLQRQAQANPVRALAAFAEAAARYEELGRPLDQARCNGRMSDVMPEHAPR</sequence>
<dbReference type="InterPro" id="IPR036388">
    <property type="entry name" value="WH-like_DNA-bd_sf"/>
</dbReference>
<dbReference type="InterPro" id="IPR011990">
    <property type="entry name" value="TPR-like_helical_dom_sf"/>
</dbReference>
<dbReference type="RefSeq" id="WP_244540290.1">
    <property type="nucleotide sequence ID" value="NZ_FQUP01000004.1"/>
</dbReference>